<keyword evidence="2" id="KW-1185">Reference proteome</keyword>
<organism evidence="1 2">
    <name type="scientific">Dryococelus australis</name>
    <dbReference type="NCBI Taxonomy" id="614101"/>
    <lineage>
        <taxon>Eukaryota</taxon>
        <taxon>Metazoa</taxon>
        <taxon>Ecdysozoa</taxon>
        <taxon>Arthropoda</taxon>
        <taxon>Hexapoda</taxon>
        <taxon>Insecta</taxon>
        <taxon>Pterygota</taxon>
        <taxon>Neoptera</taxon>
        <taxon>Polyneoptera</taxon>
        <taxon>Phasmatodea</taxon>
        <taxon>Verophasmatodea</taxon>
        <taxon>Anareolatae</taxon>
        <taxon>Phasmatidae</taxon>
        <taxon>Eurycanthinae</taxon>
        <taxon>Dryococelus</taxon>
    </lineage>
</organism>
<evidence type="ECO:0000313" key="2">
    <source>
        <dbReference type="Proteomes" id="UP001159363"/>
    </source>
</evidence>
<gene>
    <name evidence="1" type="ORF">PR048_014325</name>
</gene>
<proteinExistence type="predicted"/>
<sequence>MSKRKCKSSDTLKTKFPVFVQGRTGHEAKCVTCDCCVSVVNSSDLEHHVSSEKHWKIVRSSSPTAATQKREKIFNVLESKQKQLFEMSLLLMQPTLLLRPWKVFHVLALLQMPVIMDQWKYFTVLIQYFDWKKSGTKTKDIGIQALENEQSETIANNANVNFGGLNRKVGRNAYSFLKNRLGRNIVGVGCPAHIFHNNLQDGTYLLKFDIESLVMKVFNYFSLYTVRTESLKELCNSVDSTAATKLNQENFLKTNFLNFTCGFCTLLCLPLIRKYKPLKGKETLFWR</sequence>
<evidence type="ECO:0008006" key="3">
    <source>
        <dbReference type="Google" id="ProtNLM"/>
    </source>
</evidence>
<evidence type="ECO:0000313" key="1">
    <source>
        <dbReference type="EMBL" id="KAJ8882514.1"/>
    </source>
</evidence>
<accession>A0ABQ9HE26</accession>
<dbReference type="Proteomes" id="UP001159363">
    <property type="component" value="Chromosome 4"/>
</dbReference>
<dbReference type="EMBL" id="JARBHB010000005">
    <property type="protein sequence ID" value="KAJ8882514.1"/>
    <property type="molecule type" value="Genomic_DNA"/>
</dbReference>
<name>A0ABQ9HE26_9NEOP</name>
<comment type="caution">
    <text evidence="1">The sequence shown here is derived from an EMBL/GenBank/DDBJ whole genome shotgun (WGS) entry which is preliminary data.</text>
</comment>
<reference evidence="1 2" key="1">
    <citation type="submission" date="2023-02" db="EMBL/GenBank/DDBJ databases">
        <title>LHISI_Scaffold_Assembly.</title>
        <authorList>
            <person name="Stuart O.P."/>
            <person name="Cleave R."/>
            <person name="Magrath M.J.L."/>
            <person name="Mikheyev A.S."/>
        </authorList>
    </citation>
    <scope>NUCLEOTIDE SEQUENCE [LARGE SCALE GENOMIC DNA]</scope>
    <source>
        <strain evidence="1">Daus_M_001</strain>
        <tissue evidence="1">Leg muscle</tissue>
    </source>
</reference>
<protein>
    <recommendedName>
        <fullName evidence="3">U1-type domain-containing protein</fullName>
    </recommendedName>
</protein>